<dbReference type="GO" id="GO:0004252">
    <property type="term" value="F:serine-type endopeptidase activity"/>
    <property type="evidence" value="ECO:0007669"/>
    <property type="project" value="InterPro"/>
</dbReference>
<comment type="caution">
    <text evidence="9">The sequence shown here is derived from an EMBL/GenBank/DDBJ whole genome shotgun (WGS) entry which is preliminary data.</text>
</comment>
<dbReference type="Proteomes" id="UP000238034">
    <property type="component" value="Unassembled WGS sequence"/>
</dbReference>
<dbReference type="OrthoDB" id="9807874at2"/>
<keyword evidence="10" id="KW-1185">Reference proteome</keyword>
<evidence type="ECO:0000256" key="2">
    <source>
        <dbReference type="ARBA" id="ARBA00009045"/>
    </source>
</evidence>
<feature type="transmembrane region" description="Helical" evidence="7">
    <location>
        <begin position="110"/>
        <end position="131"/>
    </location>
</feature>
<evidence type="ECO:0000256" key="1">
    <source>
        <dbReference type="ARBA" id="ARBA00004141"/>
    </source>
</evidence>
<dbReference type="EMBL" id="PVTH01000003">
    <property type="protein sequence ID" value="PRY53780.1"/>
    <property type="molecule type" value="Genomic_DNA"/>
</dbReference>
<evidence type="ECO:0000313" key="9">
    <source>
        <dbReference type="EMBL" id="PRY53780.1"/>
    </source>
</evidence>
<dbReference type="InterPro" id="IPR050925">
    <property type="entry name" value="Rhomboid_protease_S54"/>
</dbReference>
<comment type="similarity">
    <text evidence="2">Belongs to the peptidase S54 family.</text>
</comment>
<dbReference type="Gene3D" id="1.20.1540.10">
    <property type="entry name" value="Rhomboid-like"/>
    <property type="match status" value="1"/>
</dbReference>
<gene>
    <name evidence="9" type="ORF">B0I27_103250</name>
</gene>
<name>A0A2T0U788_9SPHI</name>
<organism evidence="9 10">
    <name type="scientific">Arcticibacter pallidicorallinus</name>
    <dbReference type="NCBI Taxonomy" id="1259464"/>
    <lineage>
        <taxon>Bacteria</taxon>
        <taxon>Pseudomonadati</taxon>
        <taxon>Bacteroidota</taxon>
        <taxon>Sphingobacteriia</taxon>
        <taxon>Sphingobacteriales</taxon>
        <taxon>Sphingobacteriaceae</taxon>
        <taxon>Arcticibacter</taxon>
    </lineage>
</organism>
<feature type="transmembrane region" description="Helical" evidence="7">
    <location>
        <begin position="173"/>
        <end position="193"/>
    </location>
</feature>
<evidence type="ECO:0000256" key="5">
    <source>
        <dbReference type="ARBA" id="ARBA00022989"/>
    </source>
</evidence>
<feature type="transmembrane region" description="Helical" evidence="7">
    <location>
        <begin position="84"/>
        <end position="103"/>
    </location>
</feature>
<evidence type="ECO:0000259" key="8">
    <source>
        <dbReference type="Pfam" id="PF01694"/>
    </source>
</evidence>
<dbReference type="RefSeq" id="WP_106292370.1">
    <property type="nucleotide sequence ID" value="NZ_PVTH01000003.1"/>
</dbReference>
<evidence type="ECO:0000256" key="6">
    <source>
        <dbReference type="ARBA" id="ARBA00023136"/>
    </source>
</evidence>
<dbReference type="GO" id="GO:0016020">
    <property type="term" value="C:membrane"/>
    <property type="evidence" value="ECO:0007669"/>
    <property type="project" value="UniProtKB-SubCell"/>
</dbReference>
<proteinExistence type="inferred from homology"/>
<accession>A0A2T0U788</accession>
<dbReference type="PANTHER" id="PTHR43731">
    <property type="entry name" value="RHOMBOID PROTEASE"/>
    <property type="match status" value="1"/>
</dbReference>
<dbReference type="SUPFAM" id="SSF144091">
    <property type="entry name" value="Rhomboid-like"/>
    <property type="match status" value="1"/>
</dbReference>
<keyword evidence="9" id="KW-0645">Protease</keyword>
<keyword evidence="4" id="KW-0378">Hydrolase</keyword>
<feature type="transmembrane region" description="Helical" evidence="7">
    <location>
        <begin position="137"/>
        <end position="161"/>
    </location>
</feature>
<keyword evidence="3 7" id="KW-0812">Transmembrane</keyword>
<feature type="domain" description="Peptidase S54 rhomboid" evidence="8">
    <location>
        <begin position="47"/>
        <end position="189"/>
    </location>
</feature>
<dbReference type="GO" id="GO:0006508">
    <property type="term" value="P:proteolysis"/>
    <property type="evidence" value="ECO:0007669"/>
    <property type="project" value="UniProtKB-KW"/>
</dbReference>
<feature type="transmembrane region" description="Helical" evidence="7">
    <location>
        <begin position="6"/>
        <end position="26"/>
    </location>
</feature>
<reference evidence="9 10" key="1">
    <citation type="submission" date="2018-03" db="EMBL/GenBank/DDBJ databases">
        <title>Genomic Encyclopedia of Type Strains, Phase III (KMG-III): the genomes of soil and plant-associated and newly described type strains.</title>
        <authorList>
            <person name="Whitman W."/>
        </authorList>
    </citation>
    <scope>NUCLEOTIDE SEQUENCE [LARGE SCALE GENOMIC DNA]</scope>
    <source>
        <strain evidence="9 10">CGMCC 1.9313</strain>
    </source>
</reference>
<evidence type="ECO:0000256" key="3">
    <source>
        <dbReference type="ARBA" id="ARBA00022692"/>
    </source>
</evidence>
<feature type="transmembrane region" description="Helical" evidence="7">
    <location>
        <begin position="61"/>
        <end position="78"/>
    </location>
</feature>
<dbReference type="InterPro" id="IPR035952">
    <property type="entry name" value="Rhomboid-like_sf"/>
</dbReference>
<dbReference type="Pfam" id="PF01694">
    <property type="entry name" value="Rhomboid"/>
    <property type="match status" value="1"/>
</dbReference>
<protein>
    <submittedName>
        <fullName evidence="9">Membrane associated rhomboid family serine protease</fullName>
    </submittedName>
</protein>
<evidence type="ECO:0000313" key="10">
    <source>
        <dbReference type="Proteomes" id="UP000238034"/>
    </source>
</evidence>
<dbReference type="PANTHER" id="PTHR43731:SF14">
    <property type="entry name" value="PRESENILIN-ASSOCIATED RHOMBOID-LIKE PROTEIN, MITOCHONDRIAL"/>
    <property type="match status" value="1"/>
</dbReference>
<sequence length="206" mass="23236">MQDLFSQTPVAAFIFILTIVTSLYAFSNEQVYGKFMLHPYSVSRGQRVYSILTSGLIHKDWGHLFFNMFSYYFFAFTLERMIGSWQFAVLYIASLALSDLTTISRHKNDFWYNSLGASGAIAAVVFSYILFDPSTKFYIMFIPIGIPAVIFGVLYLAYSAYAAKQASGINHDAHFYGALSGMIITIIFFPGIVKHFFSELSRMLGG</sequence>
<evidence type="ECO:0000256" key="4">
    <source>
        <dbReference type="ARBA" id="ARBA00022801"/>
    </source>
</evidence>
<keyword evidence="6 7" id="KW-0472">Membrane</keyword>
<evidence type="ECO:0000256" key="7">
    <source>
        <dbReference type="SAM" id="Phobius"/>
    </source>
</evidence>
<comment type="subcellular location">
    <subcellularLocation>
        <location evidence="1">Membrane</location>
        <topology evidence="1">Multi-pass membrane protein</topology>
    </subcellularLocation>
</comment>
<dbReference type="AlphaFoldDB" id="A0A2T0U788"/>
<dbReference type="InterPro" id="IPR022764">
    <property type="entry name" value="Peptidase_S54_rhomboid_dom"/>
</dbReference>
<keyword evidence="5 7" id="KW-1133">Transmembrane helix</keyword>